<accession>A0A5N5XFP9</accession>
<keyword evidence="1" id="KW-0812">Transmembrane</keyword>
<reference evidence="2 3" key="1">
    <citation type="submission" date="2019-04" db="EMBL/GenBank/DDBJ databases">
        <title>Friends and foes A comparative genomics study of 23 Aspergillus species from section Flavi.</title>
        <authorList>
            <consortium name="DOE Joint Genome Institute"/>
            <person name="Kjaerbolling I."/>
            <person name="Vesth T."/>
            <person name="Frisvad J.C."/>
            <person name="Nybo J.L."/>
            <person name="Theobald S."/>
            <person name="Kildgaard S."/>
            <person name="Isbrandt T."/>
            <person name="Kuo A."/>
            <person name="Sato A."/>
            <person name="Lyhne E.K."/>
            <person name="Kogle M.E."/>
            <person name="Wiebenga A."/>
            <person name="Kun R.S."/>
            <person name="Lubbers R.J."/>
            <person name="Makela M.R."/>
            <person name="Barry K."/>
            <person name="Chovatia M."/>
            <person name="Clum A."/>
            <person name="Daum C."/>
            <person name="Haridas S."/>
            <person name="He G."/>
            <person name="LaButti K."/>
            <person name="Lipzen A."/>
            <person name="Mondo S."/>
            <person name="Riley R."/>
            <person name="Salamov A."/>
            <person name="Simmons B.A."/>
            <person name="Magnuson J.K."/>
            <person name="Henrissat B."/>
            <person name="Mortensen U.H."/>
            <person name="Larsen T.O."/>
            <person name="Devries R.P."/>
            <person name="Grigoriev I.V."/>
            <person name="Machida M."/>
            <person name="Baker S.E."/>
            <person name="Andersen M.R."/>
        </authorList>
    </citation>
    <scope>NUCLEOTIDE SEQUENCE [LARGE SCALE GENOMIC DNA]</scope>
    <source>
        <strain evidence="2 3">CBS 151.66</strain>
    </source>
</reference>
<feature type="non-terminal residue" evidence="2">
    <location>
        <position position="56"/>
    </location>
</feature>
<dbReference type="AlphaFoldDB" id="A0A5N5XFP9"/>
<evidence type="ECO:0000313" key="2">
    <source>
        <dbReference type="EMBL" id="KAB8078212.1"/>
    </source>
</evidence>
<evidence type="ECO:0000313" key="3">
    <source>
        <dbReference type="Proteomes" id="UP000326565"/>
    </source>
</evidence>
<evidence type="ECO:0000256" key="1">
    <source>
        <dbReference type="SAM" id="Phobius"/>
    </source>
</evidence>
<keyword evidence="1" id="KW-0472">Membrane</keyword>
<dbReference type="Proteomes" id="UP000326565">
    <property type="component" value="Unassembled WGS sequence"/>
</dbReference>
<feature type="transmembrane region" description="Helical" evidence="1">
    <location>
        <begin position="23"/>
        <end position="44"/>
    </location>
</feature>
<keyword evidence="3" id="KW-1185">Reference proteome</keyword>
<keyword evidence="1" id="KW-1133">Transmembrane helix</keyword>
<sequence length="56" mass="6486">MPSCEGCLACEMAQVMRIYFTSYWRFVFLYIYVAHVKLAVTVTVESGYSKSLNQSY</sequence>
<dbReference type="EMBL" id="ML732160">
    <property type="protein sequence ID" value="KAB8078212.1"/>
    <property type="molecule type" value="Genomic_DNA"/>
</dbReference>
<organism evidence="2 3">
    <name type="scientific">Aspergillus leporis</name>
    <dbReference type="NCBI Taxonomy" id="41062"/>
    <lineage>
        <taxon>Eukaryota</taxon>
        <taxon>Fungi</taxon>
        <taxon>Dikarya</taxon>
        <taxon>Ascomycota</taxon>
        <taxon>Pezizomycotina</taxon>
        <taxon>Eurotiomycetes</taxon>
        <taxon>Eurotiomycetidae</taxon>
        <taxon>Eurotiales</taxon>
        <taxon>Aspergillaceae</taxon>
        <taxon>Aspergillus</taxon>
        <taxon>Aspergillus subgen. Circumdati</taxon>
    </lineage>
</organism>
<proteinExistence type="predicted"/>
<name>A0A5N5XFP9_9EURO</name>
<protein>
    <submittedName>
        <fullName evidence="2">Uncharacterized protein</fullName>
    </submittedName>
</protein>
<gene>
    <name evidence="2" type="ORF">BDV29DRAFT_166692</name>
</gene>